<dbReference type="AlphaFoldDB" id="A0AAD1XS32"/>
<reference evidence="1" key="1">
    <citation type="submission" date="2023-07" db="EMBL/GenBank/DDBJ databases">
        <authorList>
            <consortium name="AG Swart"/>
            <person name="Singh M."/>
            <person name="Singh A."/>
            <person name="Seah K."/>
            <person name="Emmerich C."/>
        </authorList>
    </citation>
    <scope>NUCLEOTIDE SEQUENCE</scope>
    <source>
        <strain evidence="1">DP1</strain>
    </source>
</reference>
<keyword evidence="2" id="KW-1185">Reference proteome</keyword>
<dbReference type="Proteomes" id="UP001295684">
    <property type="component" value="Unassembled WGS sequence"/>
</dbReference>
<accession>A0AAD1XS32</accession>
<name>A0AAD1XS32_EUPCR</name>
<evidence type="ECO:0000313" key="2">
    <source>
        <dbReference type="Proteomes" id="UP001295684"/>
    </source>
</evidence>
<protein>
    <submittedName>
        <fullName evidence="1">Uncharacterized protein</fullName>
    </submittedName>
</protein>
<proteinExistence type="predicted"/>
<gene>
    <name evidence="1" type="ORF">ECRASSUSDP1_LOCUS19179</name>
</gene>
<comment type="caution">
    <text evidence="1">The sequence shown here is derived from an EMBL/GenBank/DDBJ whole genome shotgun (WGS) entry which is preliminary data.</text>
</comment>
<evidence type="ECO:0000313" key="1">
    <source>
        <dbReference type="EMBL" id="CAI2377789.1"/>
    </source>
</evidence>
<dbReference type="EMBL" id="CAMPGE010019457">
    <property type="protein sequence ID" value="CAI2377789.1"/>
    <property type="molecule type" value="Genomic_DNA"/>
</dbReference>
<sequence>MRKFKGGILEKCGGRWRFGWIKGFVYGLGVVRGFRMCIEMRLVCEKRENREVVYK</sequence>
<organism evidence="1 2">
    <name type="scientific">Euplotes crassus</name>
    <dbReference type="NCBI Taxonomy" id="5936"/>
    <lineage>
        <taxon>Eukaryota</taxon>
        <taxon>Sar</taxon>
        <taxon>Alveolata</taxon>
        <taxon>Ciliophora</taxon>
        <taxon>Intramacronucleata</taxon>
        <taxon>Spirotrichea</taxon>
        <taxon>Hypotrichia</taxon>
        <taxon>Euplotida</taxon>
        <taxon>Euplotidae</taxon>
        <taxon>Moneuplotes</taxon>
    </lineage>
</organism>